<keyword evidence="3" id="KW-0677">Repeat</keyword>
<feature type="region of interest" description="Disordered" evidence="7">
    <location>
        <begin position="246"/>
        <end position="307"/>
    </location>
</feature>
<dbReference type="AlphaFoldDB" id="A0A9P5NNB1"/>
<keyword evidence="10" id="KW-1185">Reference proteome</keyword>
<keyword evidence="4 6" id="KW-0862">Zinc</keyword>
<evidence type="ECO:0000256" key="6">
    <source>
        <dbReference type="PROSITE-ProRule" id="PRU00125"/>
    </source>
</evidence>
<dbReference type="Pfam" id="PF00412">
    <property type="entry name" value="LIM"/>
    <property type="match status" value="1"/>
</dbReference>
<evidence type="ECO:0000313" key="10">
    <source>
        <dbReference type="Proteomes" id="UP000724874"/>
    </source>
</evidence>
<feature type="compositionally biased region" description="Polar residues" evidence="7">
    <location>
        <begin position="209"/>
        <end position="222"/>
    </location>
</feature>
<dbReference type="GO" id="GO:0005737">
    <property type="term" value="C:cytoplasm"/>
    <property type="evidence" value="ECO:0007669"/>
    <property type="project" value="TreeGrafter"/>
</dbReference>
<accession>A0A9P5NNB1</accession>
<dbReference type="GO" id="GO:0046872">
    <property type="term" value="F:metal ion binding"/>
    <property type="evidence" value="ECO:0007669"/>
    <property type="project" value="UniProtKB-KW"/>
</dbReference>
<organism evidence="9 10">
    <name type="scientific">Gymnopilus junonius</name>
    <name type="common">Spectacular rustgill mushroom</name>
    <name type="synonym">Gymnopilus spectabilis subsp. junonius</name>
    <dbReference type="NCBI Taxonomy" id="109634"/>
    <lineage>
        <taxon>Eukaryota</taxon>
        <taxon>Fungi</taxon>
        <taxon>Dikarya</taxon>
        <taxon>Basidiomycota</taxon>
        <taxon>Agaricomycotina</taxon>
        <taxon>Agaricomycetes</taxon>
        <taxon>Agaricomycetidae</taxon>
        <taxon>Agaricales</taxon>
        <taxon>Agaricineae</taxon>
        <taxon>Hymenogastraceae</taxon>
        <taxon>Gymnopilus</taxon>
    </lineage>
</organism>
<keyword evidence="2 6" id="KW-0479">Metal-binding</keyword>
<feature type="compositionally biased region" description="Polar residues" evidence="7">
    <location>
        <begin position="145"/>
        <end position="171"/>
    </location>
</feature>
<evidence type="ECO:0000256" key="1">
    <source>
        <dbReference type="ARBA" id="ARBA00004123"/>
    </source>
</evidence>
<gene>
    <name evidence="9" type="ORF">CPB84DRAFT_1815294</name>
</gene>
<evidence type="ECO:0000256" key="3">
    <source>
        <dbReference type="ARBA" id="ARBA00022737"/>
    </source>
</evidence>
<dbReference type="OrthoDB" id="8062037at2759"/>
<reference evidence="9" key="1">
    <citation type="submission" date="2020-11" db="EMBL/GenBank/DDBJ databases">
        <authorList>
            <consortium name="DOE Joint Genome Institute"/>
            <person name="Ahrendt S."/>
            <person name="Riley R."/>
            <person name="Andreopoulos W."/>
            <person name="LaButti K."/>
            <person name="Pangilinan J."/>
            <person name="Ruiz-duenas F.J."/>
            <person name="Barrasa J.M."/>
            <person name="Sanchez-Garcia M."/>
            <person name="Camarero S."/>
            <person name="Miyauchi S."/>
            <person name="Serrano A."/>
            <person name="Linde D."/>
            <person name="Babiker R."/>
            <person name="Drula E."/>
            <person name="Ayuso-Fernandez I."/>
            <person name="Pacheco R."/>
            <person name="Padilla G."/>
            <person name="Ferreira P."/>
            <person name="Barriuso J."/>
            <person name="Kellner H."/>
            <person name="Castanera R."/>
            <person name="Alfaro M."/>
            <person name="Ramirez L."/>
            <person name="Pisabarro A.G."/>
            <person name="Kuo A."/>
            <person name="Tritt A."/>
            <person name="Lipzen A."/>
            <person name="He G."/>
            <person name="Yan M."/>
            <person name="Ng V."/>
            <person name="Cullen D."/>
            <person name="Martin F."/>
            <person name="Rosso M.-N."/>
            <person name="Henrissat B."/>
            <person name="Hibbett D."/>
            <person name="Martinez A.T."/>
            <person name="Grigoriev I.V."/>
        </authorList>
    </citation>
    <scope>NUCLEOTIDE SEQUENCE</scope>
    <source>
        <strain evidence="9">AH 44721</strain>
    </source>
</reference>
<feature type="compositionally biased region" description="Low complexity" evidence="7">
    <location>
        <begin position="252"/>
        <end position="270"/>
    </location>
</feature>
<dbReference type="InterPro" id="IPR001781">
    <property type="entry name" value="Znf_LIM"/>
</dbReference>
<feature type="compositionally biased region" description="Acidic residues" evidence="7">
    <location>
        <begin position="189"/>
        <end position="198"/>
    </location>
</feature>
<protein>
    <recommendedName>
        <fullName evidence="8">LIM zinc-binding domain-containing protein</fullName>
    </recommendedName>
</protein>
<dbReference type="Gene3D" id="2.10.110.10">
    <property type="entry name" value="Cysteine Rich Protein"/>
    <property type="match status" value="2"/>
</dbReference>
<evidence type="ECO:0000256" key="7">
    <source>
        <dbReference type="SAM" id="MobiDB-lite"/>
    </source>
</evidence>
<dbReference type="SUPFAM" id="SSF57716">
    <property type="entry name" value="Glucocorticoid receptor-like (DNA-binding domain)"/>
    <property type="match status" value="2"/>
</dbReference>
<name>A0A9P5NNB1_GYMJU</name>
<dbReference type="GO" id="GO:0030036">
    <property type="term" value="P:actin cytoskeleton organization"/>
    <property type="evidence" value="ECO:0007669"/>
    <property type="project" value="TreeGrafter"/>
</dbReference>
<dbReference type="PANTHER" id="PTHR24215">
    <property type="entry name" value="RHO-GTPASE-ACTIVATING PROTEIN LRG1"/>
    <property type="match status" value="1"/>
</dbReference>
<evidence type="ECO:0000313" key="9">
    <source>
        <dbReference type="EMBL" id="KAF8901053.1"/>
    </source>
</evidence>
<dbReference type="EMBL" id="JADNYJ010000044">
    <property type="protein sequence ID" value="KAF8901053.1"/>
    <property type="molecule type" value="Genomic_DNA"/>
</dbReference>
<evidence type="ECO:0000259" key="8">
    <source>
        <dbReference type="PROSITE" id="PS50023"/>
    </source>
</evidence>
<feature type="domain" description="LIM zinc-binding" evidence="8">
    <location>
        <begin position="342"/>
        <end position="395"/>
    </location>
</feature>
<keyword evidence="5" id="KW-0539">Nucleus</keyword>
<feature type="region of interest" description="Disordered" evidence="7">
    <location>
        <begin position="75"/>
        <end position="227"/>
    </location>
</feature>
<sequence length="408" mass="43134">MHPFGGTPICPRCSKAVYLAEQVMGPGRKPCLACTSCNKRLDSFTLLEHDQQPYWFQILPPQELGTRDLRHANLPYAAAPGDNTSLPSPPSSPARSAPFPPQALLRPMSTGGVNGSNGSSPLPRLRPNRTLATSPISPSFPRGSSALSSTFHNNSNGESKSETSVVNNISSFLEEARAGQESPATSSIPEEDETEEEMAESRDTIAEPANTNYPTSYPSNTGRPGIGTIPRTIPLYLNGGMYKHHTSQSLGSISIPSTNPSSSSSPTSPNRSKEAEDVEDYASRSFSGPMGMGIAQGNGPERMSPLAPTATGTRYGIVLTAGVNAHSTEAGGSPRKWGAATPICPRCKKVKAVGKTFHKSCMRCVECNTSLDSSKLRDHDGDPFCVRCYGKLYGPAGSGYALLGKAGG</sequence>
<dbReference type="GO" id="GO:0030695">
    <property type="term" value="F:GTPase regulator activity"/>
    <property type="evidence" value="ECO:0007669"/>
    <property type="project" value="UniProtKB-ARBA"/>
</dbReference>
<comment type="caution">
    <text evidence="9">The sequence shown here is derived from an EMBL/GenBank/DDBJ whole genome shotgun (WGS) entry which is preliminary data.</text>
</comment>
<dbReference type="PANTHER" id="PTHR24215:SF35">
    <property type="entry name" value="MUSCLE LIM PROTEIN MLP84B"/>
    <property type="match status" value="1"/>
</dbReference>
<keyword evidence="6" id="KW-0440">LIM domain</keyword>
<dbReference type="GO" id="GO:0005634">
    <property type="term" value="C:nucleus"/>
    <property type="evidence" value="ECO:0007669"/>
    <property type="project" value="UniProtKB-SubCell"/>
</dbReference>
<evidence type="ECO:0000256" key="4">
    <source>
        <dbReference type="ARBA" id="ARBA00022833"/>
    </source>
</evidence>
<dbReference type="PROSITE" id="PS50023">
    <property type="entry name" value="LIM_DOMAIN_2"/>
    <property type="match status" value="1"/>
</dbReference>
<dbReference type="CDD" id="cd09326">
    <property type="entry name" value="LIM_CRP_like"/>
    <property type="match status" value="2"/>
</dbReference>
<dbReference type="Proteomes" id="UP000724874">
    <property type="component" value="Unassembled WGS sequence"/>
</dbReference>
<proteinExistence type="predicted"/>
<evidence type="ECO:0000256" key="2">
    <source>
        <dbReference type="ARBA" id="ARBA00022723"/>
    </source>
</evidence>
<evidence type="ECO:0000256" key="5">
    <source>
        <dbReference type="ARBA" id="ARBA00023242"/>
    </source>
</evidence>
<comment type="subcellular location">
    <subcellularLocation>
        <location evidence="1">Nucleus</location>
    </subcellularLocation>
</comment>
<dbReference type="SMART" id="SM00132">
    <property type="entry name" value="LIM"/>
    <property type="match status" value="2"/>
</dbReference>